<dbReference type="AlphaFoldDB" id="A0A813WQK3"/>
<evidence type="ECO:0000313" key="1">
    <source>
        <dbReference type="EMBL" id="CAF0855752.1"/>
    </source>
</evidence>
<comment type="caution">
    <text evidence="1">The sequence shown here is derived from an EMBL/GenBank/DDBJ whole genome shotgun (WGS) entry which is preliminary data.</text>
</comment>
<dbReference type="Proteomes" id="UP000663879">
    <property type="component" value="Unassembled WGS sequence"/>
</dbReference>
<dbReference type="EMBL" id="CAJNOC010001333">
    <property type="protein sequence ID" value="CAF0855752.1"/>
    <property type="molecule type" value="Genomic_DNA"/>
</dbReference>
<protein>
    <recommendedName>
        <fullName evidence="3">Cell wall hydrolase SleB domain-containing protein</fullName>
    </recommendedName>
</protein>
<evidence type="ECO:0008006" key="3">
    <source>
        <dbReference type="Google" id="ProtNLM"/>
    </source>
</evidence>
<dbReference type="OrthoDB" id="10228643at2759"/>
<evidence type="ECO:0000313" key="2">
    <source>
        <dbReference type="Proteomes" id="UP000663879"/>
    </source>
</evidence>
<keyword evidence="2" id="KW-1185">Reference proteome</keyword>
<organism evidence="1 2">
    <name type="scientific">Brachionus calyciflorus</name>
    <dbReference type="NCBI Taxonomy" id="104777"/>
    <lineage>
        <taxon>Eukaryota</taxon>
        <taxon>Metazoa</taxon>
        <taxon>Spiralia</taxon>
        <taxon>Gnathifera</taxon>
        <taxon>Rotifera</taxon>
        <taxon>Eurotatoria</taxon>
        <taxon>Monogononta</taxon>
        <taxon>Pseudotrocha</taxon>
        <taxon>Ploima</taxon>
        <taxon>Brachionidae</taxon>
        <taxon>Brachionus</taxon>
    </lineage>
</organism>
<sequence length="242" mass="28439">MKINNCDSLDCFFKETRNKIDPNSIPLQKETIEFKFELYKNLLNLKYDLNFNLNKEQFSALNKYVKEKPFKVVECDKNIGIGLISHENYNKLAIDHLNNPEFYLKIANDPLNDVKEFINNVLRELCYRKDISKSLLKKLLIDNGQLGNFRVLTKLHKKKFGIRPIISYKNSILSNLCFLIDLLLQPWKDLAIQIAQQVINANNDETNGCDHYNNPRKEGYPPWTNNCEIREIIGSHQFYKSY</sequence>
<name>A0A813WQK3_9BILA</name>
<gene>
    <name evidence="1" type="ORF">OXX778_LOCUS9184</name>
</gene>
<reference evidence="1" key="1">
    <citation type="submission" date="2021-02" db="EMBL/GenBank/DDBJ databases">
        <authorList>
            <person name="Nowell W R."/>
        </authorList>
    </citation>
    <scope>NUCLEOTIDE SEQUENCE</scope>
    <source>
        <strain evidence="1">Ploen Becks lab</strain>
    </source>
</reference>
<proteinExistence type="predicted"/>
<accession>A0A813WQK3</accession>